<evidence type="ECO:0000313" key="1">
    <source>
        <dbReference type="EMBL" id="QSS53626.1"/>
    </source>
</evidence>
<dbReference type="Proteomes" id="UP000663419">
    <property type="component" value="Chromosome 3"/>
</dbReference>
<name>A0A8A1LI70_AJEC8</name>
<gene>
    <name evidence="1" type="ORF">I7I53_00938</name>
</gene>
<dbReference type="AlphaFoldDB" id="A0A8A1LI70"/>
<sequence length="90" mass="10140">MLFAPPALGCLSRFYILDRSHRDLDVELQAVFPIFSSPYSADSSPSTIRSSLQSVIIIHISRRFAHNQHILPKNPLEIVGGRRMANQSLH</sequence>
<organism evidence="1 2">
    <name type="scientific">Ajellomyces capsulatus (strain H88)</name>
    <name type="common">Darling's disease fungus</name>
    <name type="synonym">Histoplasma capsulatum</name>
    <dbReference type="NCBI Taxonomy" id="544711"/>
    <lineage>
        <taxon>Eukaryota</taxon>
        <taxon>Fungi</taxon>
        <taxon>Dikarya</taxon>
        <taxon>Ascomycota</taxon>
        <taxon>Pezizomycotina</taxon>
        <taxon>Eurotiomycetes</taxon>
        <taxon>Eurotiomycetidae</taxon>
        <taxon>Onygenales</taxon>
        <taxon>Ajellomycetaceae</taxon>
        <taxon>Histoplasma</taxon>
    </lineage>
</organism>
<dbReference type="EMBL" id="CP069104">
    <property type="protein sequence ID" value="QSS53626.1"/>
    <property type="molecule type" value="Genomic_DNA"/>
</dbReference>
<evidence type="ECO:0000313" key="2">
    <source>
        <dbReference type="Proteomes" id="UP000663419"/>
    </source>
</evidence>
<dbReference type="VEuPathDB" id="FungiDB:I7I53_00938"/>
<proteinExistence type="predicted"/>
<protein>
    <submittedName>
        <fullName evidence="1">Uncharacterized protein</fullName>
    </submittedName>
</protein>
<reference evidence="1" key="1">
    <citation type="submission" date="2021-01" db="EMBL/GenBank/DDBJ databases">
        <title>Chromosome-level genome assembly of a human fungal pathogen reveals clustering of transcriptionally co-regulated genes.</title>
        <authorList>
            <person name="Voorhies M."/>
            <person name="Cohen S."/>
            <person name="Shea T.P."/>
            <person name="Petrus S."/>
            <person name="Munoz J.F."/>
            <person name="Poplawski S."/>
            <person name="Goldman W.E."/>
            <person name="Michael T."/>
            <person name="Cuomo C.A."/>
            <person name="Sil A."/>
            <person name="Beyhan S."/>
        </authorList>
    </citation>
    <scope>NUCLEOTIDE SEQUENCE</scope>
    <source>
        <strain evidence="1">H88</strain>
    </source>
</reference>
<accession>A0A8A1LI70</accession>